<organism evidence="2 3">
    <name type="scientific">Chryseobacterium pyrolae</name>
    <dbReference type="NCBI Taxonomy" id="2987481"/>
    <lineage>
        <taxon>Bacteria</taxon>
        <taxon>Pseudomonadati</taxon>
        <taxon>Bacteroidota</taxon>
        <taxon>Flavobacteriia</taxon>
        <taxon>Flavobacteriales</taxon>
        <taxon>Weeksellaceae</taxon>
        <taxon>Chryseobacterium group</taxon>
        <taxon>Chryseobacterium</taxon>
    </lineage>
</organism>
<gene>
    <name evidence="2" type="ORF">NZD88_19545</name>
</gene>
<keyword evidence="1" id="KW-1133">Transmembrane helix</keyword>
<comment type="caution">
    <text evidence="2">The sequence shown here is derived from an EMBL/GenBank/DDBJ whole genome shotgun (WGS) entry which is preliminary data.</text>
</comment>
<name>A0ABT2IM53_9FLAO</name>
<protein>
    <submittedName>
        <fullName evidence="2">Uncharacterized protein</fullName>
    </submittedName>
</protein>
<dbReference type="EMBL" id="JANZQH010000012">
    <property type="protein sequence ID" value="MCT2409752.1"/>
    <property type="molecule type" value="Genomic_DNA"/>
</dbReference>
<sequence>MGSIYIGIVFVFIFLTLALSAVSKQKKVKFYIPFVIYFIMLCGYLVKAGYDLKEYNSYNNEVFSNVTGIGINNQTVNKKEYDKLFEELKFDEFTWVNHPIKRKEYFVSIHTKQRMYKFKIWDTYNQGVLVFRINKNGKEFVTNRNDKVIYYLNNFK</sequence>
<evidence type="ECO:0000256" key="1">
    <source>
        <dbReference type="SAM" id="Phobius"/>
    </source>
</evidence>
<keyword evidence="3" id="KW-1185">Reference proteome</keyword>
<reference evidence="2" key="1">
    <citation type="submission" date="2022-08" db="EMBL/GenBank/DDBJ databases">
        <title>Chryseobacterium antibioticum,isolated from the rhizosphere soil of Pyrola in Tibet.</title>
        <authorList>
            <person name="Kan Y."/>
        </authorList>
    </citation>
    <scope>NUCLEOTIDE SEQUENCE</scope>
    <source>
        <strain evidence="2">Pc2-12</strain>
    </source>
</reference>
<proteinExistence type="predicted"/>
<accession>A0ABT2IM53</accession>
<keyword evidence="1" id="KW-0812">Transmembrane</keyword>
<keyword evidence="1" id="KW-0472">Membrane</keyword>
<feature type="transmembrane region" description="Helical" evidence="1">
    <location>
        <begin position="30"/>
        <end position="50"/>
    </location>
</feature>
<evidence type="ECO:0000313" key="3">
    <source>
        <dbReference type="Proteomes" id="UP001142057"/>
    </source>
</evidence>
<dbReference type="RefSeq" id="WP_259831332.1">
    <property type="nucleotide sequence ID" value="NZ_JANZQH010000012.1"/>
</dbReference>
<evidence type="ECO:0000313" key="2">
    <source>
        <dbReference type="EMBL" id="MCT2409752.1"/>
    </source>
</evidence>
<dbReference type="Proteomes" id="UP001142057">
    <property type="component" value="Unassembled WGS sequence"/>
</dbReference>